<dbReference type="GO" id="GO:0022857">
    <property type="term" value="F:transmembrane transporter activity"/>
    <property type="evidence" value="ECO:0007669"/>
    <property type="project" value="InterPro"/>
</dbReference>
<feature type="domain" description="Major facilitator superfamily (MFS) profile" evidence="7">
    <location>
        <begin position="86"/>
        <end position="453"/>
    </location>
</feature>
<gene>
    <name evidence="8" type="ORF">D3869_29055</name>
    <name evidence="9" type="ORF">D3869_31995</name>
</gene>
<feature type="transmembrane region" description="Helical" evidence="6">
    <location>
        <begin position="368"/>
        <end position="387"/>
    </location>
</feature>
<keyword evidence="9" id="KW-0614">Plasmid</keyword>
<geneLocation type="plasmid" evidence="9">
    <name>p3</name>
</geneLocation>
<dbReference type="RefSeq" id="WP_137143164.1">
    <property type="nucleotide sequence ID" value="NZ_CP032349.1"/>
</dbReference>
<feature type="transmembrane region" description="Helical" evidence="6">
    <location>
        <begin position="432"/>
        <end position="451"/>
    </location>
</feature>
<keyword evidence="2" id="KW-1003">Cell membrane</keyword>
<feature type="transmembrane region" description="Helical" evidence="6">
    <location>
        <begin position="177"/>
        <end position="198"/>
    </location>
</feature>
<dbReference type="GO" id="GO:0005886">
    <property type="term" value="C:plasma membrane"/>
    <property type="evidence" value="ECO:0007669"/>
    <property type="project" value="UniProtKB-SubCell"/>
</dbReference>
<feature type="transmembrane region" description="Helical" evidence="6">
    <location>
        <begin position="152"/>
        <end position="171"/>
    </location>
</feature>
<reference evidence="9 10" key="1">
    <citation type="submission" date="2018-09" db="EMBL/GenBank/DDBJ databases">
        <title>Whole genome based analysis of evolution and adaptive divergence in Indian and Brazilian strains of Azospirillum brasilense.</title>
        <authorList>
            <person name="Singh C."/>
            <person name="Tripathi A.K."/>
        </authorList>
    </citation>
    <scope>NUCLEOTIDE SEQUENCE [LARGE SCALE GENOMIC DNA]</scope>
    <source>
        <strain evidence="9 10">MTCC4039</strain>
        <plasmid evidence="9 10">p3</plasmid>
    </source>
</reference>
<evidence type="ECO:0000313" key="9">
    <source>
        <dbReference type="EMBL" id="QCO19879.1"/>
    </source>
</evidence>
<dbReference type="InterPro" id="IPR020846">
    <property type="entry name" value="MFS_dom"/>
</dbReference>
<evidence type="ECO:0000256" key="6">
    <source>
        <dbReference type="SAM" id="Phobius"/>
    </source>
</evidence>
<feature type="transmembrane region" description="Helical" evidence="6">
    <location>
        <begin position="343"/>
        <end position="362"/>
    </location>
</feature>
<dbReference type="EMBL" id="CP032349">
    <property type="protein sequence ID" value="QCO19839.1"/>
    <property type="molecule type" value="Genomic_DNA"/>
</dbReference>
<dbReference type="CDD" id="cd17324">
    <property type="entry name" value="MFS_NepI_like"/>
    <property type="match status" value="1"/>
</dbReference>
<dbReference type="Pfam" id="PF07690">
    <property type="entry name" value="MFS_1"/>
    <property type="match status" value="1"/>
</dbReference>
<feature type="transmembrane region" description="Helical" evidence="6">
    <location>
        <begin position="278"/>
        <end position="301"/>
    </location>
</feature>
<evidence type="ECO:0000313" key="8">
    <source>
        <dbReference type="EMBL" id="QCO19839.1"/>
    </source>
</evidence>
<proteinExistence type="predicted"/>
<dbReference type="PANTHER" id="PTHR43124">
    <property type="entry name" value="PURINE EFFLUX PUMP PBUE"/>
    <property type="match status" value="1"/>
</dbReference>
<dbReference type="InterPro" id="IPR036259">
    <property type="entry name" value="MFS_trans_sf"/>
</dbReference>
<dbReference type="Gene3D" id="1.20.1250.20">
    <property type="entry name" value="MFS general substrate transporter like domains"/>
    <property type="match status" value="1"/>
</dbReference>
<comment type="subcellular location">
    <subcellularLocation>
        <location evidence="1">Cell membrane</location>
        <topology evidence="1">Multi-pass membrane protein</topology>
    </subcellularLocation>
</comment>
<dbReference type="EMBL" id="CP032349">
    <property type="protein sequence ID" value="QCO19879.1"/>
    <property type="molecule type" value="Genomic_DNA"/>
</dbReference>
<feature type="transmembrane region" description="Helical" evidence="6">
    <location>
        <begin position="121"/>
        <end position="140"/>
    </location>
</feature>
<dbReference type="Proteomes" id="UP000298693">
    <property type="component" value="Plasmid p3"/>
</dbReference>
<evidence type="ECO:0000313" key="10">
    <source>
        <dbReference type="Proteomes" id="UP000298693"/>
    </source>
</evidence>
<feature type="transmembrane region" description="Helical" evidence="6">
    <location>
        <begin position="210"/>
        <end position="232"/>
    </location>
</feature>
<dbReference type="PANTHER" id="PTHR43124:SF3">
    <property type="entry name" value="CHLORAMPHENICOL EFFLUX PUMP RV0191"/>
    <property type="match status" value="1"/>
</dbReference>
<evidence type="ECO:0000256" key="2">
    <source>
        <dbReference type="ARBA" id="ARBA00022475"/>
    </source>
</evidence>
<dbReference type="InterPro" id="IPR011701">
    <property type="entry name" value="MFS"/>
</dbReference>
<evidence type="ECO:0000259" key="7">
    <source>
        <dbReference type="PROSITE" id="PS50850"/>
    </source>
</evidence>
<dbReference type="SUPFAM" id="SSF103473">
    <property type="entry name" value="MFS general substrate transporter"/>
    <property type="match status" value="1"/>
</dbReference>
<feature type="transmembrane region" description="Helical" evidence="6">
    <location>
        <begin position="408"/>
        <end position="426"/>
    </location>
</feature>
<keyword evidence="4 6" id="KW-1133">Transmembrane helix</keyword>
<keyword evidence="5 6" id="KW-0472">Membrane</keyword>
<name>A0A4D8RKL6_AZOBR</name>
<evidence type="ECO:0000256" key="3">
    <source>
        <dbReference type="ARBA" id="ARBA00022692"/>
    </source>
</evidence>
<accession>A0A4D8RKL6</accession>
<dbReference type="InterPro" id="IPR050189">
    <property type="entry name" value="MFS_Efflux_Transporters"/>
</dbReference>
<protein>
    <submittedName>
        <fullName evidence="9">MFS transporter</fullName>
    </submittedName>
</protein>
<keyword evidence="3 6" id="KW-0812">Transmembrane</keyword>
<feature type="transmembrane region" description="Helical" evidence="6">
    <location>
        <begin position="307"/>
        <end position="331"/>
    </location>
</feature>
<feature type="transmembrane region" description="Helical" evidence="6">
    <location>
        <begin position="238"/>
        <end position="258"/>
    </location>
</feature>
<evidence type="ECO:0000256" key="1">
    <source>
        <dbReference type="ARBA" id="ARBA00004651"/>
    </source>
</evidence>
<dbReference type="AlphaFoldDB" id="A0A4D8RKL6"/>
<evidence type="ECO:0000256" key="4">
    <source>
        <dbReference type="ARBA" id="ARBA00022989"/>
    </source>
</evidence>
<organism evidence="9 10">
    <name type="scientific">Azospirillum brasilense</name>
    <dbReference type="NCBI Taxonomy" id="192"/>
    <lineage>
        <taxon>Bacteria</taxon>
        <taxon>Pseudomonadati</taxon>
        <taxon>Pseudomonadota</taxon>
        <taxon>Alphaproteobacteria</taxon>
        <taxon>Rhodospirillales</taxon>
        <taxon>Azospirillaceae</taxon>
        <taxon>Azospirillum</taxon>
    </lineage>
</organism>
<evidence type="ECO:0000256" key="5">
    <source>
        <dbReference type="ARBA" id="ARBA00023136"/>
    </source>
</evidence>
<sequence>MQFVTVCSSKTNNVNLNASNFPPELIQAWKTYRCLGHHVGHLPQGVAQTLADLRSAERNAVSSVSTSSPSRLEAGSVPRAALPTAALSGLAASGFLCIVTETLPAGLQPQIASGLRISEAIAGQLVAVYALGSLLAAIPLTSLSQGLPRRSVLLAAILCFVIGNTLTAWAGSITVVLVARFVAGCAAGLAWGILAGYARSIVRPDQTGPAMALAMVGVPLALSLGVPLGTFLGGLVGWRGSFLILSALSVMLIGWIIAKVPDAPGRTGDDRPSLRRVIATPGVVPIFLVILTWMTAHNILYTYIAPFATAAAVRVDLVLLAFGASSLVGIWMVGRLVDRMLRALVLLAIGSFAAVAILLTFAGEQGVAVYAAAIIWGLGFGGAGAMMQTASADAAGDGVDLAQAMVTTAWNLAITAGGALGGALLTTGGTPLLPPVVTALALVAFLIALAARRFAFPPGLRAPSGC</sequence>
<dbReference type="PROSITE" id="PS50850">
    <property type="entry name" value="MFS"/>
    <property type="match status" value="1"/>
</dbReference>